<sequence>MTSRGRDPSRWSVHDTRRLVTSIDLDEAAEAALDQHREVSISALLELELVSGRRLTLLDDRGWSSGGPDSIWSHLSLQQLEETARAVVGPDEPPEGRSYEEEAALHWAHLSKIAHRQGVPVQAGELAALPHDVHISPRIRARLTL</sequence>
<dbReference type="AlphaFoldDB" id="A0A3A3ZHF0"/>
<dbReference type="OrthoDB" id="3215654at2"/>
<keyword evidence="2" id="KW-1185">Reference proteome</keyword>
<reference evidence="1 2" key="1">
    <citation type="submission" date="2018-09" db="EMBL/GenBank/DDBJ databases">
        <title>YIM 75000 draft genome.</title>
        <authorList>
            <person name="Tang S."/>
            <person name="Feng Y."/>
        </authorList>
    </citation>
    <scope>NUCLEOTIDE SEQUENCE [LARGE SCALE GENOMIC DNA]</scope>
    <source>
        <strain evidence="1 2">YIM 75000</strain>
    </source>
</reference>
<evidence type="ECO:0000313" key="2">
    <source>
        <dbReference type="Proteomes" id="UP000265614"/>
    </source>
</evidence>
<dbReference type="EMBL" id="QZEZ01000006">
    <property type="protein sequence ID" value="RJK94740.1"/>
    <property type="molecule type" value="Genomic_DNA"/>
</dbReference>
<dbReference type="Proteomes" id="UP000265614">
    <property type="component" value="Unassembled WGS sequence"/>
</dbReference>
<name>A0A3A3ZHF0_9ACTN</name>
<comment type="caution">
    <text evidence="1">The sequence shown here is derived from an EMBL/GenBank/DDBJ whole genome shotgun (WGS) entry which is preliminary data.</text>
</comment>
<gene>
    <name evidence="1" type="ORF">D5H78_12945</name>
</gene>
<organism evidence="1 2">
    <name type="scientific">Vallicoccus soli</name>
    <dbReference type="NCBI Taxonomy" id="2339232"/>
    <lineage>
        <taxon>Bacteria</taxon>
        <taxon>Bacillati</taxon>
        <taxon>Actinomycetota</taxon>
        <taxon>Actinomycetes</taxon>
        <taxon>Motilibacterales</taxon>
        <taxon>Vallicoccaceae</taxon>
        <taxon>Vallicoccus</taxon>
    </lineage>
</organism>
<proteinExistence type="predicted"/>
<accession>A0A3A3ZHF0</accession>
<protein>
    <submittedName>
        <fullName evidence="1">Uncharacterized protein</fullName>
    </submittedName>
</protein>
<evidence type="ECO:0000313" key="1">
    <source>
        <dbReference type="EMBL" id="RJK94740.1"/>
    </source>
</evidence>